<reference evidence="1 2" key="1">
    <citation type="journal article" date="2019" name="Sci. Rep.">
        <title>Orb-weaving spider Araneus ventricosus genome elucidates the spidroin gene catalogue.</title>
        <authorList>
            <person name="Kono N."/>
            <person name="Nakamura H."/>
            <person name="Ohtoshi R."/>
            <person name="Moran D.A.P."/>
            <person name="Shinohara A."/>
            <person name="Yoshida Y."/>
            <person name="Fujiwara M."/>
            <person name="Mori M."/>
            <person name="Tomita M."/>
            <person name="Arakawa K."/>
        </authorList>
    </citation>
    <scope>NUCLEOTIDE SEQUENCE [LARGE SCALE GENOMIC DNA]</scope>
</reference>
<gene>
    <name evidence="1" type="ORF">AVEN_78387_1</name>
</gene>
<comment type="caution">
    <text evidence="1">The sequence shown here is derived from an EMBL/GenBank/DDBJ whole genome shotgun (WGS) entry which is preliminary data.</text>
</comment>
<evidence type="ECO:0000313" key="1">
    <source>
        <dbReference type="EMBL" id="GBO02832.1"/>
    </source>
</evidence>
<dbReference type="Proteomes" id="UP000499080">
    <property type="component" value="Unassembled WGS sequence"/>
</dbReference>
<accession>A0A4Y2TRG1</accession>
<dbReference type="EMBL" id="BGPR01030369">
    <property type="protein sequence ID" value="GBO02832.1"/>
    <property type="molecule type" value="Genomic_DNA"/>
</dbReference>
<name>A0A4Y2TRG1_ARAVE</name>
<sequence length="110" mass="12074">METLANADEKGSVAGLLPAKKGGLNPFFLFTQAIRAITIPTLAEGSGFSRSKEVLDLRTGGCDNSSKCRGRIFRRLPFKCITVNTSFFCNHLLLLKKLTGIMDFKYIATI</sequence>
<proteinExistence type="predicted"/>
<keyword evidence="2" id="KW-1185">Reference proteome</keyword>
<evidence type="ECO:0000313" key="2">
    <source>
        <dbReference type="Proteomes" id="UP000499080"/>
    </source>
</evidence>
<organism evidence="1 2">
    <name type="scientific">Araneus ventricosus</name>
    <name type="common">Orbweaver spider</name>
    <name type="synonym">Epeira ventricosa</name>
    <dbReference type="NCBI Taxonomy" id="182803"/>
    <lineage>
        <taxon>Eukaryota</taxon>
        <taxon>Metazoa</taxon>
        <taxon>Ecdysozoa</taxon>
        <taxon>Arthropoda</taxon>
        <taxon>Chelicerata</taxon>
        <taxon>Arachnida</taxon>
        <taxon>Araneae</taxon>
        <taxon>Araneomorphae</taxon>
        <taxon>Entelegynae</taxon>
        <taxon>Araneoidea</taxon>
        <taxon>Araneidae</taxon>
        <taxon>Araneus</taxon>
    </lineage>
</organism>
<protein>
    <submittedName>
        <fullName evidence="1">Uncharacterized protein</fullName>
    </submittedName>
</protein>
<dbReference type="AlphaFoldDB" id="A0A4Y2TRG1"/>